<sequence length="187" mass="21192">METALAELHSQFDIDGYIEALPRHVLGLPRSNAPPRYQVSRFPLLKPYNGFTGIERRRGGHLAGWLLAAGCIRLASKCNICGSSGPLSLHGDVYYDISRDPTLCQPCHRAIHLRFYRWDEWRKVVDASAVTGREWFAQIPPHSIDIAQHLRDRWGWHAADLERSPICPFPDAIAEVLPNNMLPHPNL</sequence>
<protein>
    <submittedName>
        <fullName evidence="1">Uncharacterized protein</fullName>
    </submittedName>
</protein>
<gene>
    <name evidence="1" type="ORF">FSZ31_11290</name>
</gene>
<comment type="caution">
    <text evidence="1">The sequence shown here is derived from an EMBL/GenBank/DDBJ whole genome shotgun (WGS) entry which is preliminary data.</text>
</comment>
<evidence type="ECO:0000313" key="2">
    <source>
        <dbReference type="Proteomes" id="UP000321129"/>
    </source>
</evidence>
<dbReference type="RefSeq" id="WP_147123496.1">
    <property type="nucleotide sequence ID" value="NZ_VOPY01000003.1"/>
</dbReference>
<keyword evidence="2" id="KW-1185">Reference proteome</keyword>
<dbReference type="EMBL" id="VOPY01000003">
    <property type="protein sequence ID" value="TXC68262.1"/>
    <property type="molecule type" value="Genomic_DNA"/>
</dbReference>
<name>A0A5C6U629_9SPHN</name>
<proteinExistence type="predicted"/>
<accession>A0A5C6U629</accession>
<organism evidence="1 2">
    <name type="scientific">Flavisphingopyxis soli</name>
    <dbReference type="NCBI Taxonomy" id="2601267"/>
    <lineage>
        <taxon>Bacteria</taxon>
        <taxon>Pseudomonadati</taxon>
        <taxon>Pseudomonadota</taxon>
        <taxon>Alphaproteobacteria</taxon>
        <taxon>Sphingomonadales</taxon>
        <taxon>Sphingopyxidaceae</taxon>
        <taxon>Flavisphingopyxis</taxon>
    </lineage>
</organism>
<reference evidence="1 2" key="1">
    <citation type="submission" date="2019-08" db="EMBL/GenBank/DDBJ databases">
        <title>Sphingorhabdus soil sp. nov., isolated from arctic soil.</title>
        <authorList>
            <person name="Liu Y."/>
        </authorList>
    </citation>
    <scope>NUCLEOTIDE SEQUENCE [LARGE SCALE GENOMIC DNA]</scope>
    <source>
        <strain evidence="1 2">D-2Q-5-6</strain>
    </source>
</reference>
<dbReference type="Proteomes" id="UP000321129">
    <property type="component" value="Unassembled WGS sequence"/>
</dbReference>
<evidence type="ECO:0000313" key="1">
    <source>
        <dbReference type="EMBL" id="TXC68262.1"/>
    </source>
</evidence>
<dbReference type="OrthoDB" id="256753at2"/>
<dbReference type="AlphaFoldDB" id="A0A5C6U629"/>